<evidence type="ECO:0000256" key="6">
    <source>
        <dbReference type="SAM" id="MobiDB-lite"/>
    </source>
</evidence>
<gene>
    <name evidence="9" type="ORF">AB675_4875</name>
</gene>
<feature type="region of interest" description="Disordered" evidence="6">
    <location>
        <begin position="300"/>
        <end position="332"/>
    </location>
</feature>
<dbReference type="VEuPathDB" id="FungiDB:AB675_4875"/>
<evidence type="ECO:0000313" key="9">
    <source>
        <dbReference type="EMBL" id="KPI34822.1"/>
    </source>
</evidence>
<dbReference type="InterPro" id="IPR049326">
    <property type="entry name" value="Rhodopsin_dom_fungi"/>
</dbReference>
<dbReference type="OrthoDB" id="4682787at2759"/>
<dbReference type="AlphaFoldDB" id="A0A0N1GX80"/>
<evidence type="ECO:0000256" key="7">
    <source>
        <dbReference type="SAM" id="Phobius"/>
    </source>
</evidence>
<dbReference type="PANTHER" id="PTHR33048:SF123">
    <property type="entry name" value="INTEGRAL MEMBRANE PROTEIN"/>
    <property type="match status" value="1"/>
</dbReference>
<dbReference type="EMBL" id="LFJN01000049">
    <property type="protein sequence ID" value="KPI34822.1"/>
    <property type="molecule type" value="Genomic_DNA"/>
</dbReference>
<keyword evidence="3 7" id="KW-1133">Transmembrane helix</keyword>
<proteinExistence type="inferred from homology"/>
<evidence type="ECO:0000256" key="4">
    <source>
        <dbReference type="ARBA" id="ARBA00023136"/>
    </source>
</evidence>
<feature type="compositionally biased region" description="Polar residues" evidence="6">
    <location>
        <begin position="311"/>
        <end position="323"/>
    </location>
</feature>
<dbReference type="RefSeq" id="XP_017994785.1">
    <property type="nucleotide sequence ID" value="XM_018145041.1"/>
</dbReference>
<evidence type="ECO:0000256" key="5">
    <source>
        <dbReference type="ARBA" id="ARBA00038359"/>
    </source>
</evidence>
<feature type="transmembrane region" description="Helical" evidence="7">
    <location>
        <begin position="12"/>
        <end position="33"/>
    </location>
</feature>
<comment type="similarity">
    <text evidence="5">Belongs to the SAT4 family.</text>
</comment>
<accession>A0A0N1GX80</accession>
<dbReference type="InterPro" id="IPR052337">
    <property type="entry name" value="SAT4-like"/>
</dbReference>
<evidence type="ECO:0000256" key="2">
    <source>
        <dbReference type="ARBA" id="ARBA00022692"/>
    </source>
</evidence>
<comment type="caution">
    <text evidence="9">The sequence shown here is derived from an EMBL/GenBank/DDBJ whole genome shotgun (WGS) entry which is preliminary data.</text>
</comment>
<keyword evidence="4 7" id="KW-0472">Membrane</keyword>
<organism evidence="9 10">
    <name type="scientific">Cyphellophora attinorum</name>
    <dbReference type="NCBI Taxonomy" id="1664694"/>
    <lineage>
        <taxon>Eukaryota</taxon>
        <taxon>Fungi</taxon>
        <taxon>Dikarya</taxon>
        <taxon>Ascomycota</taxon>
        <taxon>Pezizomycotina</taxon>
        <taxon>Eurotiomycetes</taxon>
        <taxon>Chaetothyriomycetidae</taxon>
        <taxon>Chaetothyriales</taxon>
        <taxon>Cyphellophoraceae</taxon>
        <taxon>Cyphellophora</taxon>
    </lineage>
</organism>
<feature type="transmembrane region" description="Helical" evidence="7">
    <location>
        <begin position="86"/>
        <end position="109"/>
    </location>
</feature>
<dbReference type="GO" id="GO:0016020">
    <property type="term" value="C:membrane"/>
    <property type="evidence" value="ECO:0007669"/>
    <property type="project" value="UniProtKB-SubCell"/>
</dbReference>
<dbReference type="PANTHER" id="PTHR33048">
    <property type="entry name" value="PTH11-LIKE INTEGRAL MEMBRANE PROTEIN (AFU_ORTHOLOGUE AFUA_5G11245)"/>
    <property type="match status" value="1"/>
</dbReference>
<feature type="transmembrane region" description="Helical" evidence="7">
    <location>
        <begin position="121"/>
        <end position="144"/>
    </location>
</feature>
<feature type="domain" description="Rhodopsin" evidence="8">
    <location>
        <begin position="27"/>
        <end position="211"/>
    </location>
</feature>
<feature type="transmembrane region" description="Helical" evidence="7">
    <location>
        <begin position="45"/>
        <end position="65"/>
    </location>
</feature>
<evidence type="ECO:0000256" key="1">
    <source>
        <dbReference type="ARBA" id="ARBA00004141"/>
    </source>
</evidence>
<evidence type="ECO:0000256" key="3">
    <source>
        <dbReference type="ARBA" id="ARBA00022989"/>
    </source>
</evidence>
<comment type="subcellular location">
    <subcellularLocation>
        <location evidence="1">Membrane</location>
        <topology evidence="1">Multi-pass membrane protein</topology>
    </subcellularLocation>
</comment>
<name>A0A0N1GX80_9EURO</name>
<reference evidence="9 10" key="1">
    <citation type="submission" date="2015-06" db="EMBL/GenBank/DDBJ databases">
        <title>Draft genome of the ant-associated black yeast Phialophora attae CBS 131958.</title>
        <authorList>
            <person name="Moreno L.F."/>
            <person name="Stielow B.J."/>
            <person name="de Hoog S."/>
            <person name="Vicente V.A."/>
            <person name="Weiss V.A."/>
            <person name="de Vries M."/>
            <person name="Cruz L.M."/>
            <person name="Souza E.M."/>
        </authorList>
    </citation>
    <scope>NUCLEOTIDE SEQUENCE [LARGE SCALE GENOMIC DNA]</scope>
    <source>
        <strain evidence="9 10">CBS 131958</strain>
    </source>
</reference>
<dbReference type="Pfam" id="PF20684">
    <property type="entry name" value="Fung_rhodopsin"/>
    <property type="match status" value="1"/>
</dbReference>
<protein>
    <recommendedName>
        <fullName evidence="8">Rhodopsin domain-containing protein</fullName>
    </recommendedName>
</protein>
<keyword evidence="2 7" id="KW-0812">Transmembrane</keyword>
<evidence type="ECO:0000259" key="8">
    <source>
        <dbReference type="Pfam" id="PF20684"/>
    </source>
</evidence>
<sequence length="354" mass="39103">MDKPDRNTELIVSTVLLTVIGGAFAVARLWVRYVSSKASGWDDHFIVAALAASVVSLALSICMYQSGYGKSMAKLNPQQKIDANKFSNFAVLDNGFAMAFVKLSIGFSLLRLQLGKGMTAIVWVSIAISVICNMMVLVGSLFGCRPIQGIWNKGIQADCNPPIVNVVASYIQTTGNIVTDLFYSLGPIYYLHTVKVSRYNRWALRAVFLVDDGVLITIWARAEFNAGLIASSLPPLKAQFERILRQWFHVKSGLNTSTGGTPTYALQSYGRTRQSRLPDDEFGKHAPAIRVRDHDDVESLEEEDQRHILKAQQQGRTDSQSGSDGADDRGNNWITKSVEYTIAHEARSVKDHAK</sequence>
<evidence type="ECO:0000313" key="10">
    <source>
        <dbReference type="Proteomes" id="UP000038010"/>
    </source>
</evidence>
<dbReference type="Proteomes" id="UP000038010">
    <property type="component" value="Unassembled WGS sequence"/>
</dbReference>
<keyword evidence="10" id="KW-1185">Reference proteome</keyword>
<dbReference type="GeneID" id="28736921"/>